<proteinExistence type="predicted"/>
<name>A0A1B8QSL8_MORNO</name>
<dbReference type="AlphaFoldDB" id="A0A1B8QSL8"/>
<keyword evidence="1" id="KW-0472">Membrane</keyword>
<reference evidence="2 3" key="1">
    <citation type="submission" date="2016-05" db="EMBL/GenBank/DDBJ databases">
        <title>Draft genome sequence of Moraxella nonliquefaciens CCUG 348T.</title>
        <authorList>
            <person name="Salva-Serra F."/>
            <person name="Engstrom-Jakobsson H."/>
            <person name="Thorell K."/>
            <person name="Gonzales-Siles L."/>
            <person name="Karlsson R."/>
            <person name="Boulund F."/>
            <person name="Engstrand L."/>
            <person name="Kristiansson E."/>
            <person name="Moore E."/>
        </authorList>
    </citation>
    <scope>NUCLEOTIDE SEQUENCE [LARGE SCALE GENOMIC DNA]</scope>
    <source>
        <strain evidence="2 3">CCUG 348</strain>
    </source>
</reference>
<evidence type="ECO:0000256" key="1">
    <source>
        <dbReference type="SAM" id="Phobius"/>
    </source>
</evidence>
<organism evidence="2 3">
    <name type="scientific">Moraxella nonliquefaciens</name>
    <dbReference type="NCBI Taxonomy" id="478"/>
    <lineage>
        <taxon>Bacteria</taxon>
        <taxon>Pseudomonadati</taxon>
        <taxon>Pseudomonadota</taxon>
        <taxon>Gammaproteobacteria</taxon>
        <taxon>Moraxellales</taxon>
        <taxon>Moraxellaceae</taxon>
        <taxon>Moraxella</taxon>
    </lineage>
</organism>
<evidence type="ECO:0008006" key="4">
    <source>
        <dbReference type="Google" id="ProtNLM"/>
    </source>
</evidence>
<dbReference type="Proteomes" id="UP000092575">
    <property type="component" value="Unassembled WGS sequence"/>
</dbReference>
<evidence type="ECO:0000313" key="2">
    <source>
        <dbReference type="EMBL" id="OBX87842.1"/>
    </source>
</evidence>
<dbReference type="STRING" id="478.A7456_07305"/>
<dbReference type="EMBL" id="LXTW01000002">
    <property type="protein sequence ID" value="OBX87842.1"/>
    <property type="molecule type" value="Genomic_DNA"/>
</dbReference>
<comment type="caution">
    <text evidence="2">The sequence shown here is derived from an EMBL/GenBank/DDBJ whole genome shotgun (WGS) entry which is preliminary data.</text>
</comment>
<protein>
    <recommendedName>
        <fullName evidence="4">Transposase</fullName>
    </recommendedName>
</protein>
<feature type="transmembrane region" description="Helical" evidence="1">
    <location>
        <begin position="12"/>
        <end position="34"/>
    </location>
</feature>
<gene>
    <name evidence="2" type="ORF">A7456_07305</name>
</gene>
<evidence type="ECO:0000313" key="3">
    <source>
        <dbReference type="Proteomes" id="UP000092575"/>
    </source>
</evidence>
<keyword evidence="1" id="KW-0812">Transmembrane</keyword>
<keyword evidence="1" id="KW-1133">Transmembrane helix</keyword>
<accession>A0A1B8QSL8</accession>
<sequence>MLLNLPLQTVKTILLVLSWTPLTLAETLVSWCLWTMYQVGSYIMPLLSMKPMISTESVKDKFALHSITCDGRRGLLGGFGDIPTQMCHFHQIAIVRRYLTKNPKHKSRTLALS</sequence>